<accession>A0ABR5HFA0</accession>
<name>A0ABR5HFA0_9HYPH</name>
<proteinExistence type="predicted"/>
<feature type="domain" description="SMP-30/Gluconolactonase/LRE-like region" evidence="1">
    <location>
        <begin position="10"/>
        <end position="282"/>
    </location>
</feature>
<dbReference type="PANTHER" id="PTHR47572">
    <property type="entry name" value="LIPOPROTEIN-RELATED"/>
    <property type="match status" value="1"/>
</dbReference>
<dbReference type="SUPFAM" id="SSF63829">
    <property type="entry name" value="Calcium-dependent phosphotriesterase"/>
    <property type="match status" value="1"/>
</dbReference>
<dbReference type="EMBL" id="JTHG01000059">
    <property type="protein sequence ID" value="KMO25266.1"/>
    <property type="molecule type" value="Genomic_DNA"/>
</dbReference>
<dbReference type="Pfam" id="PF08450">
    <property type="entry name" value="SGL"/>
    <property type="match status" value="1"/>
</dbReference>
<dbReference type="InterPro" id="IPR013658">
    <property type="entry name" value="SGL"/>
</dbReference>
<evidence type="ECO:0000313" key="2">
    <source>
        <dbReference type="EMBL" id="KMO25266.1"/>
    </source>
</evidence>
<comment type="caution">
    <text evidence="2">The sequence shown here is derived from an EMBL/GenBank/DDBJ whole genome shotgun (WGS) entry which is preliminary data.</text>
</comment>
<dbReference type="Proteomes" id="UP000036471">
    <property type="component" value="Unassembled WGS sequence"/>
</dbReference>
<dbReference type="InterPro" id="IPR051262">
    <property type="entry name" value="SMP-30/CGR1_Lactonase"/>
</dbReference>
<keyword evidence="3" id="KW-1185">Reference proteome</keyword>
<sequence length="304" mass="32199">MKVIAEGLRFPEGPVALADGSVLVAEIAGGTIKRVDPDGTIALVATVGGGPNGLALGPDGGLYVCNNGGLNFRQDGEFLRAGHGLPADYTTGSIQRVDLGTGTAETLYTHCGDVPLRGPNDLVFDADGGFYFTDFGKTVDRVRDIGAVFYARCDGSRIVEVIHPIANPNGIGLSPDGRTLYVAETETCRLWAYPVLEPGKVEMGPLPSLNGGRLVAGLDGFQRFDSLAVDAAGNICVATLVTGCITVLSPRGDVREQVRFPDPHTTNICFGGQDMRTAFVTQSWTGKLIRTEWTQPGLRLNFQS</sequence>
<evidence type="ECO:0000313" key="3">
    <source>
        <dbReference type="Proteomes" id="UP000036471"/>
    </source>
</evidence>
<gene>
    <name evidence="2" type="ORF">QR79_08450</name>
</gene>
<reference evidence="2 3" key="1">
    <citation type="submission" date="2014-11" db="EMBL/GenBank/DDBJ databases">
        <title>Comparative genomics of Methylobacterium species.</title>
        <authorList>
            <person name="Chaudhry V."/>
            <person name="Patil P.B."/>
        </authorList>
    </citation>
    <scope>NUCLEOTIDE SEQUENCE [LARGE SCALE GENOMIC DNA]</scope>
    <source>
        <strain evidence="2 3">SE3.6</strain>
    </source>
</reference>
<protein>
    <submittedName>
        <fullName evidence="2">Gluconolaconase</fullName>
    </submittedName>
</protein>
<evidence type="ECO:0000259" key="1">
    <source>
        <dbReference type="Pfam" id="PF08450"/>
    </source>
</evidence>
<dbReference type="PANTHER" id="PTHR47572:SF5">
    <property type="entry name" value="BLR2277 PROTEIN"/>
    <property type="match status" value="1"/>
</dbReference>
<dbReference type="InterPro" id="IPR011042">
    <property type="entry name" value="6-blade_b-propeller_TolB-like"/>
</dbReference>
<organism evidence="2 3">
    <name type="scientific">Methylobacterium indicum</name>
    <dbReference type="NCBI Taxonomy" id="1775910"/>
    <lineage>
        <taxon>Bacteria</taxon>
        <taxon>Pseudomonadati</taxon>
        <taxon>Pseudomonadota</taxon>
        <taxon>Alphaproteobacteria</taxon>
        <taxon>Hyphomicrobiales</taxon>
        <taxon>Methylobacteriaceae</taxon>
        <taxon>Methylobacterium</taxon>
    </lineage>
</organism>
<dbReference type="Gene3D" id="2.120.10.30">
    <property type="entry name" value="TolB, C-terminal domain"/>
    <property type="match status" value="1"/>
</dbReference>